<sequence>MEKESLIVVRGGGDIASGTIHRLHKVGIRLIVLETDAPVAIRRTVSFGEAVYTTTHTVEGITAERAETLSKLPEIWNRGHVPVFIDPAAQSLTELKPFALIDAILAKKNCGTTLQMAPITIGLGPGFSAGKDVRAVIETARGHDLGRVILAGTALANTGIPGAVAGYTTERVLYAQHSGTLKIRRDIGSMVQQNEVVATIDDHPVLASISGLIRGMIRDRSIVRQGLKIADVDPRTEQTAICHTISDKARCISGGVLEALLFLANKLHAPGNGRS</sequence>
<dbReference type="NCBIfam" id="TIGR03309">
    <property type="entry name" value="matur_yqeB"/>
    <property type="match status" value="1"/>
</dbReference>
<dbReference type="InterPro" id="IPR017695">
    <property type="entry name" value="Se-dep_Mo_hydrolase_YqeB"/>
</dbReference>
<protein>
    <submittedName>
        <fullName evidence="1">Xanthine dehydrogenase accessory factor</fullName>
    </submittedName>
</protein>
<dbReference type="RefSeq" id="WP_073613972.1">
    <property type="nucleotide sequence ID" value="NZ_FRFE01000012.1"/>
</dbReference>
<dbReference type="Proteomes" id="UP000184603">
    <property type="component" value="Unassembled WGS sequence"/>
</dbReference>
<dbReference type="AlphaFoldDB" id="A0A1M7Y8Z2"/>
<dbReference type="OrthoDB" id="9815497at2"/>
<accession>A0A1M7Y8Z2</accession>
<reference evidence="1 2" key="1">
    <citation type="submission" date="2016-12" db="EMBL/GenBank/DDBJ databases">
        <authorList>
            <person name="Song W.-J."/>
            <person name="Kurnit D.M."/>
        </authorList>
    </citation>
    <scope>NUCLEOTIDE SEQUENCE [LARGE SCALE GENOMIC DNA]</scope>
    <source>
        <strain evidence="1 2">DSM 18488</strain>
    </source>
</reference>
<evidence type="ECO:0000313" key="2">
    <source>
        <dbReference type="Proteomes" id="UP000184603"/>
    </source>
</evidence>
<gene>
    <name evidence="1" type="ORF">SAMN02745220_02689</name>
</gene>
<dbReference type="STRING" id="1121416.SAMN02745220_02689"/>
<keyword evidence="2" id="KW-1185">Reference proteome</keyword>
<evidence type="ECO:0000313" key="1">
    <source>
        <dbReference type="EMBL" id="SHO49087.1"/>
    </source>
</evidence>
<proteinExistence type="predicted"/>
<dbReference type="EMBL" id="FRFE01000012">
    <property type="protein sequence ID" value="SHO49087.1"/>
    <property type="molecule type" value="Genomic_DNA"/>
</dbReference>
<name>A0A1M7Y8Z2_9BACT</name>
<organism evidence="1 2">
    <name type="scientific">Desulfopila aestuarii DSM 18488</name>
    <dbReference type="NCBI Taxonomy" id="1121416"/>
    <lineage>
        <taxon>Bacteria</taxon>
        <taxon>Pseudomonadati</taxon>
        <taxon>Thermodesulfobacteriota</taxon>
        <taxon>Desulfobulbia</taxon>
        <taxon>Desulfobulbales</taxon>
        <taxon>Desulfocapsaceae</taxon>
        <taxon>Desulfopila</taxon>
    </lineage>
</organism>